<feature type="region of interest" description="Disordered" evidence="2">
    <location>
        <begin position="1"/>
        <end position="48"/>
    </location>
</feature>
<feature type="compositionally biased region" description="Low complexity" evidence="2">
    <location>
        <begin position="94"/>
        <end position="117"/>
    </location>
</feature>
<comment type="similarity">
    <text evidence="1">Belongs to the HSBP1 family.</text>
</comment>
<dbReference type="Gene3D" id="1.20.5.430">
    <property type="match status" value="1"/>
</dbReference>
<sequence length="131" mass="13208">MAAPPPPPPPPQPQDLSIQKGGPDSLSSPSQSSFTENTLAGTSDTSPSELASAIDDLLNQLTSKFTNISSDLLGKMDDMSRRLDTLEATIQSSNSKATAAGAGAGAGADAASSVSNAVEDDEVVGSGKNFE</sequence>
<feature type="compositionally biased region" description="Pro residues" evidence="2">
    <location>
        <begin position="1"/>
        <end position="13"/>
    </location>
</feature>
<comment type="caution">
    <text evidence="3">The sequence shown here is derived from an EMBL/GenBank/DDBJ whole genome shotgun (WGS) entry which is preliminary data.</text>
</comment>
<dbReference type="InterPro" id="IPR009643">
    <property type="entry name" value="HS1-bd"/>
</dbReference>
<dbReference type="EMBL" id="JBFMKM010000012">
    <property type="protein sequence ID" value="KAL1302951.1"/>
    <property type="molecule type" value="Genomic_DNA"/>
</dbReference>
<feature type="compositionally biased region" description="Polar residues" evidence="2">
    <location>
        <begin position="34"/>
        <end position="48"/>
    </location>
</feature>
<dbReference type="GeneID" id="95976972"/>
<protein>
    <recommendedName>
        <fullName evidence="5">Heat shock factor binding protein 1</fullName>
    </recommendedName>
</protein>
<organism evidence="3 4">
    <name type="scientific">Neodothiora populina</name>
    <dbReference type="NCBI Taxonomy" id="2781224"/>
    <lineage>
        <taxon>Eukaryota</taxon>
        <taxon>Fungi</taxon>
        <taxon>Dikarya</taxon>
        <taxon>Ascomycota</taxon>
        <taxon>Pezizomycotina</taxon>
        <taxon>Dothideomycetes</taxon>
        <taxon>Dothideomycetidae</taxon>
        <taxon>Dothideales</taxon>
        <taxon>Dothioraceae</taxon>
        <taxon>Neodothiora</taxon>
    </lineage>
</organism>
<dbReference type="Proteomes" id="UP001562354">
    <property type="component" value="Unassembled WGS sequence"/>
</dbReference>
<keyword evidence="4" id="KW-1185">Reference proteome</keyword>
<reference evidence="3 4" key="1">
    <citation type="submission" date="2024-07" db="EMBL/GenBank/DDBJ databases">
        <title>Draft sequence of the Neodothiora populina.</title>
        <authorList>
            <person name="Drown D.D."/>
            <person name="Schuette U.S."/>
            <person name="Buechlein A.B."/>
            <person name="Rusch D.R."/>
            <person name="Winton L.W."/>
            <person name="Adams G.A."/>
        </authorList>
    </citation>
    <scope>NUCLEOTIDE SEQUENCE [LARGE SCALE GENOMIC DNA]</scope>
    <source>
        <strain evidence="3 4">CPC 39397</strain>
    </source>
</reference>
<proteinExistence type="inferred from homology"/>
<gene>
    <name evidence="3" type="ORF">AAFC00_003270</name>
</gene>
<evidence type="ECO:0000256" key="2">
    <source>
        <dbReference type="SAM" id="MobiDB-lite"/>
    </source>
</evidence>
<feature type="region of interest" description="Disordered" evidence="2">
    <location>
        <begin position="94"/>
        <end position="131"/>
    </location>
</feature>
<evidence type="ECO:0000256" key="1">
    <source>
        <dbReference type="ARBA" id="ARBA00006349"/>
    </source>
</evidence>
<accession>A0ABR3P9W3</accession>
<evidence type="ECO:0008006" key="5">
    <source>
        <dbReference type="Google" id="ProtNLM"/>
    </source>
</evidence>
<evidence type="ECO:0000313" key="3">
    <source>
        <dbReference type="EMBL" id="KAL1302951.1"/>
    </source>
</evidence>
<evidence type="ECO:0000313" key="4">
    <source>
        <dbReference type="Proteomes" id="UP001562354"/>
    </source>
</evidence>
<dbReference type="RefSeq" id="XP_069199227.1">
    <property type="nucleotide sequence ID" value="XM_069342722.1"/>
</dbReference>
<dbReference type="Pfam" id="PF06825">
    <property type="entry name" value="HSBP1"/>
    <property type="match status" value="1"/>
</dbReference>
<name>A0ABR3P9W3_9PEZI</name>